<proteinExistence type="predicted"/>
<organism evidence="1 2">
    <name type="scientific">Candidatus Phycorickettsia trachydisci</name>
    <dbReference type="NCBI Taxonomy" id="2115978"/>
    <lineage>
        <taxon>Bacteria</taxon>
        <taxon>Pseudomonadati</taxon>
        <taxon>Pseudomonadota</taxon>
        <taxon>Alphaproteobacteria</taxon>
        <taxon>Rickettsiales</taxon>
        <taxon>Rickettsiaceae</taxon>
        <taxon>Candidatus Phycorickettsia</taxon>
    </lineage>
</organism>
<reference evidence="1 2" key="1">
    <citation type="submission" date="2018-03" db="EMBL/GenBank/DDBJ databases">
        <title>A gene transfer event suggests a long-term partnership between eustigmatophyte algae and a novel lineage of endosymbiotic bacteria.</title>
        <authorList>
            <person name="Yurchenko T."/>
            <person name="Sevcikova T."/>
            <person name="Pribyl P."/>
            <person name="El Karkouri K."/>
            <person name="Klimes V."/>
            <person name="Amaral R."/>
            <person name="Zbrankova V."/>
            <person name="Kim E."/>
            <person name="Raoult D."/>
            <person name="Santos L.M.A."/>
            <person name="Elias M."/>
        </authorList>
    </citation>
    <scope>NUCLEOTIDE SEQUENCE [LARGE SCALE GENOMIC DNA]</scope>
    <source>
        <strain evidence="1">CCALA 838</strain>
    </source>
</reference>
<dbReference type="KEGG" id="ptc:phytr_10700"/>
<dbReference type="SUPFAM" id="SSF82185">
    <property type="entry name" value="Histone H3 K4-specific methyltransferase SET7/9 N-terminal domain"/>
    <property type="match status" value="1"/>
</dbReference>
<evidence type="ECO:0000313" key="2">
    <source>
        <dbReference type="Proteomes" id="UP000241762"/>
    </source>
</evidence>
<keyword evidence="2" id="KW-1185">Reference proteome</keyword>
<dbReference type="RefSeq" id="WP_106874825.1">
    <property type="nucleotide sequence ID" value="NZ_CP027845.1"/>
</dbReference>
<dbReference type="OrthoDB" id="8478902at2"/>
<gene>
    <name evidence="1" type="ORF">phytr_10700</name>
</gene>
<evidence type="ECO:0008006" key="3">
    <source>
        <dbReference type="Google" id="ProtNLM"/>
    </source>
</evidence>
<sequence>MKRNIETREYDDGSRGRFEKLNGKHDGLWQIFYPNGKIKWEKQMSKGFDHGYSRKFNQDGYLVEERYYFKDVLDGCWKIFDDMGRLKEETFFDMGYALREKVYDSEGNVIKDEAKDNLVSYNAIKDLPYIRQDFKVIRKHVKFSSDSIYEAEKVIQEFKRTAFKIRPTPLDHELSKKSNSYVGDINLGREG</sequence>
<dbReference type="Proteomes" id="UP000241762">
    <property type="component" value="Chromosome"/>
</dbReference>
<dbReference type="Gene3D" id="3.90.930.1">
    <property type="match status" value="1"/>
</dbReference>
<evidence type="ECO:0000313" key="1">
    <source>
        <dbReference type="EMBL" id="AVP87998.1"/>
    </source>
</evidence>
<protein>
    <recommendedName>
        <fullName evidence="3">MORN repeat variant</fullName>
    </recommendedName>
</protein>
<name>A0A2P1P9Q9_9RICK</name>
<accession>A0A2P1P9Q9</accession>
<dbReference type="AlphaFoldDB" id="A0A2P1P9Q9"/>
<dbReference type="EMBL" id="CP027845">
    <property type="protein sequence ID" value="AVP87998.1"/>
    <property type="molecule type" value="Genomic_DNA"/>
</dbReference>